<gene>
    <name evidence="8" type="ORF">LOTGIDRAFT_168657</name>
</gene>
<reference evidence="8 9" key="1">
    <citation type="journal article" date="2013" name="Nature">
        <title>Insights into bilaterian evolution from three spiralian genomes.</title>
        <authorList>
            <person name="Simakov O."/>
            <person name="Marletaz F."/>
            <person name="Cho S.J."/>
            <person name="Edsinger-Gonzales E."/>
            <person name="Havlak P."/>
            <person name="Hellsten U."/>
            <person name="Kuo D.H."/>
            <person name="Larsson T."/>
            <person name="Lv J."/>
            <person name="Arendt D."/>
            <person name="Savage R."/>
            <person name="Osoegawa K."/>
            <person name="de Jong P."/>
            <person name="Grimwood J."/>
            <person name="Chapman J.A."/>
            <person name="Shapiro H."/>
            <person name="Aerts A."/>
            <person name="Otillar R.P."/>
            <person name="Terry A.Y."/>
            <person name="Boore J.L."/>
            <person name="Grigoriev I.V."/>
            <person name="Lindberg D.R."/>
            <person name="Seaver E.C."/>
            <person name="Weisblat D.A."/>
            <person name="Putnam N.H."/>
            <person name="Rokhsar D.S."/>
        </authorList>
    </citation>
    <scope>NUCLEOTIDE SEQUENCE [LARGE SCALE GENOMIC DNA]</scope>
</reference>
<feature type="transmembrane region" description="Helical" evidence="7">
    <location>
        <begin position="398"/>
        <end position="421"/>
    </location>
</feature>
<sequence>MSKTAGIETEIQVEELQIEENGENKKLIYSVKESPPLIITLILGVQAFMTCLGATIGYPFIISTALCLTNDSLGMAQILGTNFFVSGFSTILQTTFGIRLPILQSSSFAFIVPTIAMFSVEKYSCIYTEAMVNQTVISQYGGDHHRSLWTSRIREINGCLMVASLLQITIGFSGILGFMLRFIGPLTIAPTISLLSLSLFDAVYIKSQGQWWIAVMTMVLIIIFSQYLKFINIPCFTYTQAGGWKKILLPIFNLFPILLALIIAWLICLILTISGVFSADPKGWGYSARTDIKLDVIEKADWFRIPYPGQWGSPILTLPGVLALMAGVFVSMIESIGDYYACARLCDAPPPPNFAVNRGIGLEGICCLLAGAFGNTGGVTSYCENIGAIGITKVASRLVIQMAGVILVILGCFTKFSAVLVTLPDPVVGGLFLVMFGMIAAVGVSNLQFIDLNSSRNLVVFGVALFCGLCIPKWLSLPENKGVIKTGSDNVNQIITVLLSTNMFLAGLIACILDNTIPGSLEERGMIKWRNIKQEVSNVKLDQSIYNLPLIQDFLNRQTWTNYVPFLPNYKTKHQDGSESSTAKTGNVELKSYSPLPRNTEMFAAQNNDNNLNAAQN</sequence>
<dbReference type="OrthoDB" id="1641903at2759"/>
<evidence type="ECO:0000256" key="5">
    <source>
        <dbReference type="ARBA" id="ARBA00022989"/>
    </source>
</evidence>
<feature type="transmembrane region" description="Helical" evidence="7">
    <location>
        <begin position="495"/>
        <end position="517"/>
    </location>
</feature>
<dbReference type="CTD" id="20240943"/>
<keyword evidence="3" id="KW-0813">Transport</keyword>
<dbReference type="Proteomes" id="UP000030746">
    <property type="component" value="Unassembled WGS sequence"/>
</dbReference>
<feature type="transmembrane region" description="Helical" evidence="7">
    <location>
        <begin position="458"/>
        <end position="475"/>
    </location>
</feature>
<dbReference type="Pfam" id="PF00860">
    <property type="entry name" value="Xan_ur_permease"/>
    <property type="match status" value="1"/>
</dbReference>
<keyword evidence="9" id="KW-1185">Reference proteome</keyword>
<keyword evidence="4 7" id="KW-0812">Transmembrane</keyword>
<proteinExistence type="inferred from homology"/>
<keyword evidence="5 7" id="KW-1133">Transmembrane helix</keyword>
<dbReference type="PANTHER" id="PTHR11119">
    <property type="entry name" value="XANTHINE-URACIL / VITAMIN C PERMEASE FAMILY MEMBER"/>
    <property type="match status" value="1"/>
</dbReference>
<evidence type="ECO:0000256" key="2">
    <source>
        <dbReference type="ARBA" id="ARBA00008821"/>
    </source>
</evidence>
<comment type="subcellular location">
    <subcellularLocation>
        <location evidence="1">Membrane</location>
        <topology evidence="1">Multi-pass membrane protein</topology>
    </subcellularLocation>
</comment>
<dbReference type="GeneID" id="20240943"/>
<evidence type="ECO:0000256" key="6">
    <source>
        <dbReference type="ARBA" id="ARBA00023136"/>
    </source>
</evidence>
<evidence type="ECO:0000256" key="4">
    <source>
        <dbReference type="ARBA" id="ARBA00022692"/>
    </source>
</evidence>
<feature type="transmembrane region" description="Helical" evidence="7">
    <location>
        <begin position="156"/>
        <end position="176"/>
    </location>
</feature>
<evidence type="ECO:0000313" key="9">
    <source>
        <dbReference type="Proteomes" id="UP000030746"/>
    </source>
</evidence>
<keyword evidence="6 7" id="KW-0472">Membrane</keyword>
<dbReference type="STRING" id="225164.V3ZK18"/>
<dbReference type="AlphaFoldDB" id="V3ZK18"/>
<dbReference type="InterPro" id="IPR006042">
    <property type="entry name" value="Xan_ur_permease"/>
</dbReference>
<protein>
    <recommendedName>
        <fullName evidence="10">Solute carrier family 23 member 2</fullName>
    </recommendedName>
</protein>
<evidence type="ECO:0000313" key="8">
    <source>
        <dbReference type="EMBL" id="ESO84592.1"/>
    </source>
</evidence>
<feature type="transmembrane region" description="Helical" evidence="7">
    <location>
        <begin position="73"/>
        <end position="92"/>
    </location>
</feature>
<dbReference type="GO" id="GO:0005886">
    <property type="term" value="C:plasma membrane"/>
    <property type="evidence" value="ECO:0007669"/>
    <property type="project" value="UniProtKB-ARBA"/>
</dbReference>
<dbReference type="PROSITE" id="PS01116">
    <property type="entry name" value="XANTH_URACIL_PERMASE"/>
    <property type="match status" value="1"/>
</dbReference>
<comment type="similarity">
    <text evidence="2">Belongs to the nucleobase:cation symporter-2 (NCS2) (TC 2.A.40) family.</text>
</comment>
<dbReference type="InterPro" id="IPR006043">
    <property type="entry name" value="NCS2"/>
</dbReference>
<dbReference type="HOGENOM" id="CLU_017959_5_4_1"/>
<dbReference type="OMA" id="GLGFDWN"/>
<feature type="transmembrane region" description="Helical" evidence="7">
    <location>
        <begin position="251"/>
        <end position="277"/>
    </location>
</feature>
<dbReference type="EMBL" id="KB203470">
    <property type="protein sequence ID" value="ESO84592.1"/>
    <property type="molecule type" value="Genomic_DNA"/>
</dbReference>
<dbReference type="KEGG" id="lgi:LOTGIDRAFT_168657"/>
<evidence type="ECO:0000256" key="7">
    <source>
        <dbReference type="SAM" id="Phobius"/>
    </source>
</evidence>
<feature type="transmembrane region" description="Helical" evidence="7">
    <location>
        <begin position="427"/>
        <end position="446"/>
    </location>
</feature>
<dbReference type="RefSeq" id="XP_009064790.1">
    <property type="nucleotide sequence ID" value="XM_009066542.1"/>
</dbReference>
<evidence type="ECO:0000256" key="3">
    <source>
        <dbReference type="ARBA" id="ARBA00022448"/>
    </source>
</evidence>
<organism evidence="8 9">
    <name type="scientific">Lottia gigantea</name>
    <name type="common">Giant owl limpet</name>
    <dbReference type="NCBI Taxonomy" id="225164"/>
    <lineage>
        <taxon>Eukaryota</taxon>
        <taxon>Metazoa</taxon>
        <taxon>Spiralia</taxon>
        <taxon>Lophotrochozoa</taxon>
        <taxon>Mollusca</taxon>
        <taxon>Gastropoda</taxon>
        <taxon>Patellogastropoda</taxon>
        <taxon>Lottioidea</taxon>
        <taxon>Lottiidae</taxon>
        <taxon>Lottia</taxon>
    </lineage>
</organism>
<feature type="transmembrane region" description="Helical" evidence="7">
    <location>
        <begin position="211"/>
        <end position="231"/>
    </location>
</feature>
<accession>V3ZK18</accession>
<evidence type="ECO:0008006" key="10">
    <source>
        <dbReference type="Google" id="ProtNLM"/>
    </source>
</evidence>
<dbReference type="GO" id="GO:0022857">
    <property type="term" value="F:transmembrane transporter activity"/>
    <property type="evidence" value="ECO:0007669"/>
    <property type="project" value="InterPro"/>
</dbReference>
<evidence type="ECO:0000256" key="1">
    <source>
        <dbReference type="ARBA" id="ARBA00004141"/>
    </source>
</evidence>
<feature type="transmembrane region" description="Helical" evidence="7">
    <location>
        <begin position="37"/>
        <end position="61"/>
    </location>
</feature>
<name>V3ZK18_LOTGI</name>